<feature type="transmembrane region" description="Helical" evidence="2">
    <location>
        <begin position="6"/>
        <end position="25"/>
    </location>
</feature>
<sequence length="153" mass="16212">MASTRSLVTTLLMMFLTFMTVRLFFSAVSSRKRSRSVSGGGGFRGLRLFPFFRRSSRGRLRGGLSAGAALAASALSRRHRAPSSFSIISSLLTSSNCEASGSQMTKSELSSNSGRSGGSVCSPGTQDAILDWSTDREASAVSSPVESVPWDTD</sequence>
<dbReference type="EMBL" id="GIFC01011822">
    <property type="protein sequence ID" value="MXU93905.1"/>
    <property type="molecule type" value="Transcribed_RNA"/>
</dbReference>
<feature type="compositionally biased region" description="Polar residues" evidence="1">
    <location>
        <begin position="102"/>
        <end position="114"/>
    </location>
</feature>
<organism evidence="3">
    <name type="scientific">Ixodes ricinus</name>
    <name type="common">Common tick</name>
    <name type="synonym">Acarus ricinus</name>
    <dbReference type="NCBI Taxonomy" id="34613"/>
    <lineage>
        <taxon>Eukaryota</taxon>
        <taxon>Metazoa</taxon>
        <taxon>Ecdysozoa</taxon>
        <taxon>Arthropoda</taxon>
        <taxon>Chelicerata</taxon>
        <taxon>Arachnida</taxon>
        <taxon>Acari</taxon>
        <taxon>Parasitiformes</taxon>
        <taxon>Ixodida</taxon>
        <taxon>Ixodoidea</taxon>
        <taxon>Ixodidae</taxon>
        <taxon>Ixodinae</taxon>
        <taxon>Ixodes</taxon>
    </lineage>
</organism>
<accession>A0A6B0UW36</accession>
<keyword evidence="2" id="KW-0812">Transmembrane</keyword>
<dbReference type="AlphaFoldDB" id="A0A6B0UW36"/>
<proteinExistence type="predicted"/>
<evidence type="ECO:0000313" key="3">
    <source>
        <dbReference type="EMBL" id="MXU93905.1"/>
    </source>
</evidence>
<protein>
    <submittedName>
        <fullName evidence="3">Uncharacterized protein</fullName>
    </submittedName>
</protein>
<keyword evidence="2" id="KW-1133">Transmembrane helix</keyword>
<reference evidence="3" key="1">
    <citation type="submission" date="2019-12" db="EMBL/GenBank/DDBJ databases">
        <title>An insight into the sialome of adult female Ixodes ricinus ticks feeding for 6 days.</title>
        <authorList>
            <person name="Perner J."/>
            <person name="Ribeiro J.M.C."/>
        </authorList>
    </citation>
    <scope>NUCLEOTIDE SEQUENCE</scope>
    <source>
        <strain evidence="3">Semi-engorged</strain>
        <tissue evidence="3">Salivary glands</tissue>
    </source>
</reference>
<evidence type="ECO:0000256" key="1">
    <source>
        <dbReference type="SAM" id="MobiDB-lite"/>
    </source>
</evidence>
<keyword evidence="2" id="KW-0472">Membrane</keyword>
<name>A0A6B0UW36_IXORI</name>
<evidence type="ECO:0000256" key="2">
    <source>
        <dbReference type="SAM" id="Phobius"/>
    </source>
</evidence>
<feature type="region of interest" description="Disordered" evidence="1">
    <location>
        <begin position="102"/>
        <end position="127"/>
    </location>
</feature>